<dbReference type="GO" id="GO:0005524">
    <property type="term" value="F:ATP binding"/>
    <property type="evidence" value="ECO:0007669"/>
    <property type="project" value="UniProtKB-UniRule"/>
</dbReference>
<dbReference type="EMBL" id="CP002042">
    <property type="protein sequence ID" value="ADH64327.1"/>
    <property type="molecule type" value="Genomic_DNA"/>
</dbReference>
<accession>D7BAV3</accession>
<dbReference type="RefSeq" id="WP_013158869.1">
    <property type="nucleotide sequence ID" value="NC_014212.1"/>
</dbReference>
<comment type="subunit">
    <text evidence="9">Heterotetramer, composed of two GyrA and two GyrB chains. In the heterotetramer, GyrA contains the active site tyrosine that forms a transient covalent intermediate with DNA, while GyrB binds cofactors and catalyzes ATP hydrolysis.</text>
</comment>
<dbReference type="Gene3D" id="3.90.199.10">
    <property type="entry name" value="Topoisomerase II, domain 5"/>
    <property type="match status" value="1"/>
</dbReference>
<dbReference type="SUPFAM" id="SSF56719">
    <property type="entry name" value="Type II DNA topoisomerase"/>
    <property type="match status" value="1"/>
</dbReference>
<dbReference type="AlphaFoldDB" id="D7BAV3"/>
<dbReference type="PANTHER" id="PTHR43493">
    <property type="entry name" value="DNA GYRASE/TOPOISOMERASE SUBUNIT A"/>
    <property type="match status" value="1"/>
</dbReference>
<comment type="similarity">
    <text evidence="2 9">Belongs to the type II topoisomerase GyrA/ParC subunit family.</text>
</comment>
<organism evidence="13 14">
    <name type="scientific">Allomeiothermus silvanus (strain ATCC 700542 / DSM 9946 / NBRC 106475 / NCIMB 13440 / VI-R2)</name>
    <name type="common">Thermus silvanus</name>
    <dbReference type="NCBI Taxonomy" id="526227"/>
    <lineage>
        <taxon>Bacteria</taxon>
        <taxon>Thermotogati</taxon>
        <taxon>Deinococcota</taxon>
        <taxon>Deinococci</taxon>
        <taxon>Thermales</taxon>
        <taxon>Thermaceae</taxon>
        <taxon>Allomeiothermus</taxon>
    </lineage>
</organism>
<dbReference type="Pfam" id="PF03989">
    <property type="entry name" value="DNA_gyraseA_C"/>
    <property type="match status" value="6"/>
</dbReference>
<dbReference type="Pfam" id="PF00521">
    <property type="entry name" value="DNA_topoisoIV"/>
    <property type="match status" value="1"/>
</dbReference>
<evidence type="ECO:0000313" key="14">
    <source>
        <dbReference type="Proteomes" id="UP000001916"/>
    </source>
</evidence>
<dbReference type="PANTHER" id="PTHR43493:SF5">
    <property type="entry name" value="DNA GYRASE SUBUNIT A, CHLOROPLASTIC_MITOCHONDRIAL"/>
    <property type="match status" value="1"/>
</dbReference>
<feature type="coiled-coil region" evidence="11">
    <location>
        <begin position="423"/>
        <end position="450"/>
    </location>
</feature>
<evidence type="ECO:0000256" key="6">
    <source>
        <dbReference type="ARBA" id="ARBA00023125"/>
    </source>
</evidence>
<proteinExistence type="inferred from homology"/>
<keyword evidence="14" id="KW-1185">Reference proteome</keyword>
<dbReference type="InterPro" id="IPR013758">
    <property type="entry name" value="Topo_IIA_A/C_ab"/>
</dbReference>
<dbReference type="GO" id="GO:0005694">
    <property type="term" value="C:chromosome"/>
    <property type="evidence" value="ECO:0007669"/>
    <property type="project" value="InterPro"/>
</dbReference>
<comment type="catalytic activity">
    <reaction evidence="1 9 10">
        <text>ATP-dependent breakage, passage and rejoining of double-stranded DNA.</text>
        <dbReference type="EC" id="5.6.2.2"/>
    </reaction>
</comment>
<dbReference type="Gene3D" id="1.10.268.10">
    <property type="entry name" value="Topoisomerase, domain 3"/>
    <property type="match status" value="1"/>
</dbReference>
<dbReference type="STRING" id="526227.Mesil_2474"/>
<feature type="short sequence motif" description="GyrA-box" evidence="9">
    <location>
        <begin position="519"/>
        <end position="525"/>
    </location>
</feature>
<reference evidence="13 14" key="1">
    <citation type="journal article" date="2010" name="Stand. Genomic Sci.">
        <title>Complete genome sequence of Meiothermus silvanus type strain (VI-R2).</title>
        <authorList>
            <person name="Sikorski J."/>
            <person name="Tindall B.J."/>
            <person name="Lowry S."/>
            <person name="Lucas S."/>
            <person name="Nolan M."/>
            <person name="Copeland A."/>
            <person name="Glavina Del Rio T."/>
            <person name="Tice H."/>
            <person name="Cheng J.F."/>
            <person name="Han C."/>
            <person name="Pitluck S."/>
            <person name="Liolios K."/>
            <person name="Ivanova N."/>
            <person name="Mavromatis K."/>
            <person name="Mikhailova N."/>
            <person name="Pati A."/>
            <person name="Goodwin L."/>
            <person name="Chen A."/>
            <person name="Palaniappan K."/>
            <person name="Land M."/>
            <person name="Hauser L."/>
            <person name="Chang Y.J."/>
            <person name="Jeffries C.D."/>
            <person name="Rohde M."/>
            <person name="Goker M."/>
            <person name="Woyke T."/>
            <person name="Bristow J."/>
            <person name="Eisen J.A."/>
            <person name="Markowitz V."/>
            <person name="Hugenholtz P."/>
            <person name="Kyrpides N.C."/>
            <person name="Klenk H.P."/>
            <person name="Lapidus A."/>
        </authorList>
    </citation>
    <scope>NUCLEOTIDE SEQUENCE [LARGE SCALE GENOMIC DNA]</scope>
    <source>
        <strain evidence="14">ATCC 700542 / DSM 9946 / VI-R2</strain>
    </source>
</reference>
<evidence type="ECO:0000259" key="12">
    <source>
        <dbReference type="PROSITE" id="PS52040"/>
    </source>
</evidence>
<dbReference type="FunFam" id="1.10.268.10:FF:000001">
    <property type="entry name" value="DNA gyrase subunit A"/>
    <property type="match status" value="1"/>
</dbReference>
<comment type="function">
    <text evidence="9">A type II topoisomerase that negatively supercoils closed circular double-stranded (ds) DNA in an ATP-dependent manner to modulate DNA topology and maintain chromosomes in an underwound state. Negative supercoiling favors strand separation, and DNA replication, transcription, recombination and repair, all of which involve strand separation. Also able to catalyze the interconversion of other topological isomers of dsDNA rings, including catenanes and knotted rings. Type II topoisomerases break and join 2 DNA strands simultaneously in an ATP-dependent manner.</text>
</comment>
<gene>
    <name evidence="9" type="primary">gyrA</name>
    <name evidence="13" type="ordered locus">Mesil_2474</name>
</gene>
<keyword evidence="9" id="KW-0963">Cytoplasm</keyword>
<dbReference type="HAMAP" id="MF_01897">
    <property type="entry name" value="GyrA"/>
    <property type="match status" value="1"/>
</dbReference>
<dbReference type="GO" id="GO:0003677">
    <property type="term" value="F:DNA binding"/>
    <property type="evidence" value="ECO:0007669"/>
    <property type="project" value="UniProtKB-UniRule"/>
</dbReference>
<dbReference type="InterPro" id="IPR035516">
    <property type="entry name" value="Gyrase/topoIV_suA_C"/>
</dbReference>
<dbReference type="CDD" id="cd00187">
    <property type="entry name" value="TOP4c"/>
    <property type="match status" value="1"/>
</dbReference>
<dbReference type="FunFam" id="3.30.1360.40:FF:000002">
    <property type="entry name" value="DNA gyrase subunit A"/>
    <property type="match status" value="1"/>
</dbReference>
<dbReference type="NCBIfam" id="NF004044">
    <property type="entry name" value="PRK05561.1"/>
    <property type="match status" value="1"/>
</dbReference>
<dbReference type="InterPro" id="IPR006691">
    <property type="entry name" value="GyrA/parC_rep"/>
</dbReference>
<dbReference type="GO" id="GO:0006265">
    <property type="term" value="P:DNA topological change"/>
    <property type="evidence" value="ECO:0007669"/>
    <property type="project" value="UniProtKB-UniRule"/>
</dbReference>
<evidence type="ECO:0000256" key="9">
    <source>
        <dbReference type="HAMAP-Rule" id="MF_01897"/>
    </source>
</evidence>
<dbReference type="Gene3D" id="3.30.1360.40">
    <property type="match status" value="1"/>
</dbReference>
<sequence length="805" mass="88945">MSQVLPIEITEEVKQSFINYAMSTIVDRALPDVRDGLKPVQRRILYAAQQEGLIPTRKHSKSAGIVGEVMKKYHPHGDAAIYDTLARLAQPWNQRYPLIDGQGNFGSIDGDPPAAQRYTEARLSSIGYEMLRDIDKETVNFYPNYDGTTEQPEVLPAAIPNLLVNGSTGIAVGMATSIPPHNLSEVIDALVALIDQPGLSLDEIMKLLPGPDFPTGARLSRKGIREAYASGRGSLKVRAKVRNEDKNGRAMLVFTEIPYQVNKADLIAQIAGLAKNKVIEEIAALRDESDRQGMRIAVELKRGANPQVVLNKLYKHSRLQASFTVNLLAIVNGEPKVLSLPELLRHYLNHRREVVYRRTQYELSEAKKRAHVLEGLLIALDHIDEVIALIRGSADANEARTGLIARFALSDIQAQAILDMRLQRLVGLEREKLQEEYRELQETIAYLSAILQDEKRLWGVVKEELLEIKNKYGDARRTQLTEFEEGFNPEDLIEDEPMVITLTSQGFLKRTPLEAYRAQGRGGVGAQAGKTKEEDEAVQVFVASMHDDLLFFTNRGRVYREKVFELPEASRQARGTHVVSMLPLIEGEEVAALLGVRSLSEAGYFVFATRQGLIKRTEIQEYQNLSSAGLIAINLLENDALIGVGIAQDGEQIMLATAYGQAIRFDLEDVRATGRASQGVTGIRFKDEGDQVVSLVILPKGYEGEVLAVGTKGYGKRTSVAEYPVQGRGGQGVITFKTTEKVGKLAALMRVAGDEDLLVLSRRGIAIRTKVGSISLYGRPTSGVKIMNLAEDDEVVSAFVIKPQD</sequence>
<evidence type="ECO:0000256" key="11">
    <source>
        <dbReference type="SAM" id="Coils"/>
    </source>
</evidence>
<dbReference type="PROSITE" id="PS52040">
    <property type="entry name" value="TOPO_IIA"/>
    <property type="match status" value="1"/>
</dbReference>
<comment type="subcellular location">
    <subcellularLocation>
        <location evidence="9">Cytoplasm</location>
    </subcellularLocation>
</comment>
<keyword evidence="4 9" id="KW-0067">ATP-binding</keyword>
<dbReference type="InterPro" id="IPR013757">
    <property type="entry name" value="Topo_IIA_A_a_sf"/>
</dbReference>
<keyword evidence="7 9" id="KW-0413">Isomerase</keyword>
<dbReference type="EC" id="5.6.2.2" evidence="9"/>
<evidence type="ECO:0000256" key="3">
    <source>
        <dbReference type="ARBA" id="ARBA00022741"/>
    </source>
</evidence>
<dbReference type="Gene3D" id="2.120.10.90">
    <property type="entry name" value="DNA gyrase/topoisomerase IV, subunit A, C-terminal"/>
    <property type="match status" value="1"/>
</dbReference>
<dbReference type="InterPro" id="IPR050220">
    <property type="entry name" value="Type_II_DNA_Topoisomerases"/>
</dbReference>
<evidence type="ECO:0000256" key="5">
    <source>
        <dbReference type="ARBA" id="ARBA00023029"/>
    </source>
</evidence>
<dbReference type="eggNOG" id="COG0188">
    <property type="taxonomic scope" value="Bacteria"/>
</dbReference>
<keyword evidence="5 9" id="KW-0799">Topoisomerase</keyword>
<dbReference type="KEGG" id="msv:Mesil_2474"/>
<evidence type="ECO:0000256" key="2">
    <source>
        <dbReference type="ARBA" id="ARBA00008263"/>
    </source>
</evidence>
<keyword evidence="11" id="KW-0175">Coiled coil</keyword>
<dbReference type="InterPro" id="IPR005743">
    <property type="entry name" value="GyrA"/>
</dbReference>
<comment type="miscellaneous">
    <text evidence="9">Few gyrases are as efficient as E.coli at forming negative supercoils. Not all organisms have 2 type II topoisomerases; in organisms with a single type II topoisomerase this enzyme also has to decatenate newly replicated chromosomes.</text>
</comment>
<evidence type="ECO:0000256" key="1">
    <source>
        <dbReference type="ARBA" id="ARBA00000185"/>
    </source>
</evidence>
<evidence type="ECO:0000256" key="10">
    <source>
        <dbReference type="PROSITE-ProRule" id="PRU01384"/>
    </source>
</evidence>
<dbReference type="GO" id="GO:0006261">
    <property type="term" value="P:DNA-templated DNA replication"/>
    <property type="evidence" value="ECO:0007669"/>
    <property type="project" value="UniProtKB-UniRule"/>
</dbReference>
<dbReference type="InterPro" id="IPR013760">
    <property type="entry name" value="Topo_IIA-like_dom_sf"/>
</dbReference>
<dbReference type="GO" id="GO:0005737">
    <property type="term" value="C:cytoplasm"/>
    <property type="evidence" value="ECO:0007669"/>
    <property type="project" value="UniProtKB-SubCell"/>
</dbReference>
<evidence type="ECO:0000256" key="7">
    <source>
        <dbReference type="ARBA" id="ARBA00023235"/>
    </source>
</evidence>
<dbReference type="FunFam" id="2.120.10.90:FF:000005">
    <property type="entry name" value="DNA topoisomerase 4 subunit A"/>
    <property type="match status" value="1"/>
</dbReference>
<evidence type="ECO:0000313" key="13">
    <source>
        <dbReference type="EMBL" id="ADH64327.1"/>
    </source>
</evidence>
<keyword evidence="3 9" id="KW-0547">Nucleotide-binding</keyword>
<dbReference type="GO" id="GO:0034335">
    <property type="term" value="F:DNA negative supercoiling activity"/>
    <property type="evidence" value="ECO:0007669"/>
    <property type="project" value="UniProtKB-ARBA"/>
</dbReference>
<dbReference type="NCBIfam" id="TIGR01063">
    <property type="entry name" value="gyrA"/>
    <property type="match status" value="1"/>
</dbReference>
<dbReference type="GO" id="GO:0009330">
    <property type="term" value="C:DNA topoisomerase type II (double strand cut, ATP-hydrolyzing) complex"/>
    <property type="evidence" value="ECO:0007669"/>
    <property type="project" value="TreeGrafter"/>
</dbReference>
<keyword evidence="6 9" id="KW-0238">DNA-binding</keyword>
<feature type="active site" description="O-(5'-phospho-DNA)-tyrosine intermediate" evidence="9 10">
    <location>
        <position position="118"/>
    </location>
</feature>
<dbReference type="Proteomes" id="UP000001916">
    <property type="component" value="Chromosome"/>
</dbReference>
<dbReference type="InterPro" id="IPR002205">
    <property type="entry name" value="Topo_IIA_dom_A"/>
</dbReference>
<protein>
    <recommendedName>
        <fullName evidence="9">DNA gyrase subunit A</fullName>
        <ecNumber evidence="9">5.6.2.2</ecNumber>
    </recommendedName>
</protein>
<dbReference type="NCBIfam" id="NF004043">
    <property type="entry name" value="PRK05560.1"/>
    <property type="match status" value="1"/>
</dbReference>
<evidence type="ECO:0000256" key="8">
    <source>
        <dbReference type="ARBA" id="ARBA00063644"/>
    </source>
</evidence>
<dbReference type="SUPFAM" id="SSF101904">
    <property type="entry name" value="GyrA/ParC C-terminal domain-like"/>
    <property type="match status" value="1"/>
</dbReference>
<evidence type="ECO:0000256" key="4">
    <source>
        <dbReference type="ARBA" id="ARBA00022840"/>
    </source>
</evidence>
<dbReference type="OrthoDB" id="9806486at2"/>
<name>D7BAV3_ALLS1</name>
<feature type="domain" description="Topo IIA-type catalytic" evidence="12">
    <location>
        <begin position="30"/>
        <end position="492"/>
    </location>
</feature>
<comment type="subunit">
    <text evidence="8">Heterotetramer composed of ParC and ParE.</text>
</comment>
<dbReference type="SMART" id="SM00434">
    <property type="entry name" value="TOP4c"/>
    <property type="match status" value="1"/>
</dbReference>
<dbReference type="HOGENOM" id="CLU_002977_6_1_0"/>